<dbReference type="AlphaFoldDB" id="A0A329QTS4"/>
<organism evidence="1 2">
    <name type="scientific">Paenibacillus taichungensis</name>
    <dbReference type="NCBI Taxonomy" id="484184"/>
    <lineage>
        <taxon>Bacteria</taxon>
        <taxon>Bacillati</taxon>
        <taxon>Bacillota</taxon>
        <taxon>Bacilli</taxon>
        <taxon>Bacillales</taxon>
        <taxon>Paenibacillaceae</taxon>
        <taxon>Paenibacillus</taxon>
    </lineage>
</organism>
<accession>A0A329QTS4</accession>
<dbReference type="Proteomes" id="UP000250642">
    <property type="component" value="Unassembled WGS sequence"/>
</dbReference>
<proteinExistence type="predicted"/>
<sequence>MMIDRIREELGEHFNLVQELNIVPVASLWAESIVDPEAMSSFLSAYQQLIEGQDLTVAAAYFTSWFGDVAAALQYTVSVHHAAPNFSLSNLSIHLMKETGYTRIAFQLENIDVTLAPKDSEERTVWLAAELRRFYSQTARPLMECLAKASGLHVSMLWGQLPTALQNYRENIHNTHQGDEALLRQFAADEQVVQNGLEADVFGLAKNPLRVRVRMIDHPLDPSKRLAIKNVCCLQYLRQGRSYCYTCPRLGKKERANWKP</sequence>
<name>A0A329QTS4_9BACL</name>
<comment type="caution">
    <text evidence="1">The sequence shown here is derived from an EMBL/GenBank/DDBJ whole genome shotgun (WGS) entry which is preliminary data.</text>
</comment>
<evidence type="ECO:0008006" key="3">
    <source>
        <dbReference type="Google" id="ProtNLM"/>
    </source>
</evidence>
<evidence type="ECO:0000313" key="2">
    <source>
        <dbReference type="Proteomes" id="UP000250642"/>
    </source>
</evidence>
<reference evidence="1 2" key="1">
    <citation type="submission" date="2018-04" db="EMBL/GenBank/DDBJ databases">
        <title>Paenibacillus taichungensis Genome sequencing and assembly.</title>
        <authorList>
            <person name="Xu J."/>
            <person name="Rensing C."/>
            <person name="Mazhar H.S."/>
        </authorList>
    </citation>
    <scope>NUCLEOTIDE SEQUENCE [LARGE SCALE GENOMIC DNA]</scope>
    <source>
        <strain evidence="1 2">NC1</strain>
    </source>
</reference>
<gene>
    <name evidence="1" type="ORF">DC345_13060</name>
</gene>
<protein>
    <recommendedName>
        <fullName evidence="3">Ferric iron reductase protein FhuF</fullName>
    </recommendedName>
</protein>
<dbReference type="EMBL" id="QEVW01000008">
    <property type="protein sequence ID" value="RAW14979.1"/>
    <property type="molecule type" value="Genomic_DNA"/>
</dbReference>
<evidence type="ECO:0000313" key="1">
    <source>
        <dbReference type="EMBL" id="RAW14979.1"/>
    </source>
</evidence>